<dbReference type="SUPFAM" id="SSF53474">
    <property type="entry name" value="alpha/beta-Hydrolases"/>
    <property type="match status" value="1"/>
</dbReference>
<organism evidence="4 5">
    <name type="scientific">Psychrobacter faecalis</name>
    <dbReference type="NCBI Taxonomy" id="180588"/>
    <lineage>
        <taxon>Bacteria</taxon>
        <taxon>Pseudomonadati</taxon>
        <taxon>Pseudomonadota</taxon>
        <taxon>Gammaproteobacteria</taxon>
        <taxon>Moraxellales</taxon>
        <taxon>Moraxellaceae</taxon>
        <taxon>Psychrobacter</taxon>
    </lineage>
</organism>
<sequence length="344" mass="39115">MLTENLNFVTTKDAVQIAIWEVFDNEKSHQLSNLNAHQGQNIFLTHGTFSDKKTCLRIAEYLAELGHHCYIMEWRAHGASSNPTDQFNFETVATYDFAATFDYLFNELKLSNLHCVTHSGGGACLTMFLIQNPQYIDKINSISMFACQVYGAIVNPKNYFKIVAAKLFTRLFGYIPAKKLKLGPINESHHTMNQWYEWNLHKNFHSSFIQQSDIDANGIQKSAFDSHTRQQNTPESAIFDYRQYMPNITVPIYAISAKGDKFISPTQGCLSLFNDFNESSNNDSFNNNALNNNALNKNSANVFREYARSSGDLDDYTHSRILNSRTAAKEIWPTVAAWIEQHAG</sequence>
<feature type="domain" description="AB hydrolase-1" evidence="3">
    <location>
        <begin position="43"/>
        <end position="272"/>
    </location>
</feature>
<dbReference type="RefSeq" id="WP_305935759.1">
    <property type="nucleotide sequence ID" value="NZ_JAVAJI010000010.1"/>
</dbReference>
<evidence type="ECO:0000313" key="4">
    <source>
        <dbReference type="EMBL" id="MDP4544888.1"/>
    </source>
</evidence>
<keyword evidence="1" id="KW-0442">Lipid degradation</keyword>
<gene>
    <name evidence="4" type="ORF">Q8P09_07345</name>
</gene>
<proteinExistence type="predicted"/>
<dbReference type="InterPro" id="IPR029058">
    <property type="entry name" value="AB_hydrolase_fold"/>
</dbReference>
<dbReference type="Pfam" id="PF00561">
    <property type="entry name" value="Abhydrolase_1"/>
    <property type="match status" value="1"/>
</dbReference>
<name>A0ABT9HGN8_9GAMM</name>
<evidence type="ECO:0000256" key="1">
    <source>
        <dbReference type="ARBA" id="ARBA00022963"/>
    </source>
</evidence>
<dbReference type="Proteomes" id="UP001228171">
    <property type="component" value="Unassembled WGS sequence"/>
</dbReference>
<dbReference type="EMBL" id="JAVAJI010000010">
    <property type="protein sequence ID" value="MDP4544888.1"/>
    <property type="molecule type" value="Genomic_DNA"/>
</dbReference>
<keyword evidence="2" id="KW-0443">Lipid metabolism</keyword>
<evidence type="ECO:0000313" key="5">
    <source>
        <dbReference type="Proteomes" id="UP001228171"/>
    </source>
</evidence>
<protein>
    <submittedName>
        <fullName evidence="4">Alpha/beta fold hydrolase</fullName>
    </submittedName>
</protein>
<accession>A0ABT9HGN8</accession>
<reference evidence="4 5" key="1">
    <citation type="submission" date="2023-08" db="EMBL/GenBank/DDBJ databases">
        <authorList>
            <person name="Kumar R."/>
        </authorList>
    </citation>
    <scope>NUCLEOTIDE SEQUENCE [LARGE SCALE GENOMIC DNA]</scope>
    <source>
        <strain evidence="4 5">LUR13</strain>
    </source>
</reference>
<dbReference type="PANTHER" id="PTHR11005">
    <property type="entry name" value="LYSOSOMAL ACID LIPASE-RELATED"/>
    <property type="match status" value="1"/>
</dbReference>
<keyword evidence="4" id="KW-0378">Hydrolase</keyword>
<dbReference type="GO" id="GO:0016787">
    <property type="term" value="F:hydrolase activity"/>
    <property type="evidence" value="ECO:0007669"/>
    <property type="project" value="UniProtKB-KW"/>
</dbReference>
<evidence type="ECO:0000259" key="3">
    <source>
        <dbReference type="Pfam" id="PF00561"/>
    </source>
</evidence>
<evidence type="ECO:0000256" key="2">
    <source>
        <dbReference type="ARBA" id="ARBA00023098"/>
    </source>
</evidence>
<comment type="caution">
    <text evidence="4">The sequence shown here is derived from an EMBL/GenBank/DDBJ whole genome shotgun (WGS) entry which is preliminary data.</text>
</comment>
<dbReference type="Gene3D" id="3.40.50.1820">
    <property type="entry name" value="alpha/beta hydrolase"/>
    <property type="match status" value="1"/>
</dbReference>
<keyword evidence="5" id="KW-1185">Reference proteome</keyword>
<dbReference type="InterPro" id="IPR000073">
    <property type="entry name" value="AB_hydrolase_1"/>
</dbReference>